<dbReference type="Proteomes" id="UP000014977">
    <property type="component" value="Unassembled WGS sequence"/>
</dbReference>
<gene>
    <name evidence="2" type="ORF">dsmv_1417</name>
</gene>
<accession>S7U0U0</accession>
<protein>
    <submittedName>
        <fullName evidence="2">Baseplate J family protein</fullName>
    </submittedName>
</protein>
<dbReference type="STRING" id="897.B2D07_13130"/>
<evidence type="ECO:0000256" key="1">
    <source>
        <dbReference type="SAM" id="MobiDB-lite"/>
    </source>
</evidence>
<dbReference type="OrthoDB" id="266253at2"/>
<dbReference type="EMBL" id="ATHJ01000059">
    <property type="protein sequence ID" value="EPR43051.1"/>
    <property type="molecule type" value="Genomic_DNA"/>
</dbReference>
<dbReference type="AlphaFoldDB" id="S7U0U0"/>
<dbReference type="RefSeq" id="WP_020875764.1">
    <property type="nucleotide sequence ID" value="NZ_ATHJ01000059.1"/>
</dbReference>
<feature type="region of interest" description="Disordered" evidence="1">
    <location>
        <begin position="598"/>
        <end position="617"/>
    </location>
</feature>
<feature type="compositionally biased region" description="Basic and acidic residues" evidence="1">
    <location>
        <begin position="7"/>
        <end position="21"/>
    </location>
</feature>
<feature type="region of interest" description="Disordered" evidence="1">
    <location>
        <begin position="1"/>
        <end position="21"/>
    </location>
</feature>
<evidence type="ECO:0000313" key="2">
    <source>
        <dbReference type="EMBL" id="EPR43051.1"/>
    </source>
</evidence>
<dbReference type="PATRIC" id="fig|1121405.3.peg.738"/>
<name>S7U0U0_DESML</name>
<dbReference type="eggNOG" id="COG3299">
    <property type="taxonomic scope" value="Bacteria"/>
</dbReference>
<reference evidence="2 3" key="1">
    <citation type="journal article" date="2013" name="Genome Announc.">
        <title>Draft genome sequences for three mercury-methylating, sulfate-reducing bacteria.</title>
        <authorList>
            <person name="Brown S.D."/>
            <person name="Hurt R.A.Jr."/>
            <person name="Gilmour C.C."/>
            <person name="Elias D.A."/>
        </authorList>
    </citation>
    <scope>NUCLEOTIDE SEQUENCE [LARGE SCALE GENOMIC DNA]</scope>
    <source>
        <strain evidence="2 3">DSM 2059</strain>
    </source>
</reference>
<organism evidence="2 3">
    <name type="scientific">Desulfococcus multivorans DSM 2059</name>
    <dbReference type="NCBI Taxonomy" id="1121405"/>
    <lineage>
        <taxon>Bacteria</taxon>
        <taxon>Pseudomonadati</taxon>
        <taxon>Thermodesulfobacteriota</taxon>
        <taxon>Desulfobacteria</taxon>
        <taxon>Desulfobacterales</taxon>
        <taxon>Desulfococcaceae</taxon>
        <taxon>Desulfococcus</taxon>
    </lineage>
</organism>
<proteinExistence type="predicted"/>
<sequence length="855" mass="94638">MNDEREEAERKGDYDTPRPLDNRAGLDTLRYRVGTFDSFRRTMLRNIPRVQVEADGRTIKAPLRSWSARDSDDYGIALIELWAYVADILTFYQERIANEAFIRTARHRDSLIYLANLLDYKAAPGVASSVYLVFQMKDGTSARIRRQFPVQHVPAGEEKPQTFETSDELDARDVWNELTPLPDPAKNVTFHIDDTTTRLKGARARIAVGDWVLIVGEKRAGLDPDSEQYEVRRVIAVERDTEAGETRIVFNEKLGTRVWGNEIVVEEEADLYVFRGRGALFGHNAPDWRTLGPLAAYEYLPPEEQDVDTTLDPGPYLMAVTAKVREQKDFPNQELGLGKHTLDLDRVHESVVKGGWIVMGNSGYREAYKVTNVETVSRTDYTRTAQVSRLQVDTDENFDNYGLADDAPFSRVRGTEVLLDAEQLPLAQDVSPTPVSGMEIDVREDIRSLRQGHLLMVFGETESNGIQGEVAAVKETQSLSGGTPGSRIILAEGLKYSYVRVNTRIFANVVPATHGETIADEILGNGDASIPFQRFELKQSPLTHVPQAGAPNGAAPALELRVNGVLWKKVPSFYGRAPDETVYTIDITDEQETIIRTGDSHTGARPGTGPNTVSATYRKGLGKVGNVPAKSIKTPLERPKGLWKVFNPTASSGGAEPEALDAVRVNAPNTVRTFGRIVSLRDFEDAAREFIGISKARAFIEWDQEWQVVKLVIAGDGGTEVVGETFRTFVDDLDGRRDPNRKLSVVNYTPVDAALTLQIYPDPAYLSDAVLANVTAAVEQFFAFDRLSLGQAIALSEIYQVVHSAEGVIGADITRFHLLDAPEAVEDVLRIGRDQLVRLETGASSTYAVDIAEEA</sequence>
<keyword evidence="3" id="KW-1185">Reference proteome</keyword>
<comment type="caution">
    <text evidence="2">The sequence shown here is derived from an EMBL/GenBank/DDBJ whole genome shotgun (WGS) entry which is preliminary data.</text>
</comment>
<evidence type="ECO:0000313" key="3">
    <source>
        <dbReference type="Proteomes" id="UP000014977"/>
    </source>
</evidence>